<reference evidence="1 2" key="1">
    <citation type="submission" date="2018-08" db="EMBL/GenBank/DDBJ databases">
        <title>A genome reference for cultivated species of the human gut microbiota.</title>
        <authorList>
            <person name="Zou Y."/>
            <person name="Xue W."/>
            <person name="Luo G."/>
        </authorList>
    </citation>
    <scope>NUCLEOTIDE SEQUENCE [LARGE SCALE GENOMIC DNA]</scope>
    <source>
        <strain evidence="1 2">AM16-50</strain>
    </source>
</reference>
<proteinExistence type="predicted"/>
<dbReference type="EMBL" id="QRKC01000015">
    <property type="protein sequence ID" value="RHH74035.1"/>
    <property type="molecule type" value="Genomic_DNA"/>
</dbReference>
<comment type="caution">
    <text evidence="1">The sequence shown here is derived from an EMBL/GenBank/DDBJ whole genome shotgun (WGS) entry which is preliminary data.</text>
</comment>
<accession>A0A3R6GM35</accession>
<organism evidence="1 2">
    <name type="scientific">Parabacteroides merdae</name>
    <dbReference type="NCBI Taxonomy" id="46503"/>
    <lineage>
        <taxon>Bacteria</taxon>
        <taxon>Pseudomonadati</taxon>
        <taxon>Bacteroidota</taxon>
        <taxon>Bacteroidia</taxon>
        <taxon>Bacteroidales</taxon>
        <taxon>Tannerellaceae</taxon>
        <taxon>Parabacteroides</taxon>
    </lineage>
</organism>
<dbReference type="AlphaFoldDB" id="A0A3R6GM35"/>
<evidence type="ECO:0000313" key="1">
    <source>
        <dbReference type="EMBL" id="RHH74035.1"/>
    </source>
</evidence>
<protein>
    <submittedName>
        <fullName evidence="1">Uncharacterized protein</fullName>
    </submittedName>
</protein>
<sequence length="224" mass="25582">MKYAIVNIVWAKSHGIEVLPEMRTSTDQSKVILHEEFLSPFGEEEFPKYESTDPEFIDLLASEEWALPEGVEINREFSRLLALDQMDKEATEKINTYGLTASEALRVKNRHPIWKVGIDVNKGDRYQEGDKLFECDLAHRTQEDWRPGQGAHSLWHEVTEEHTGTIDDPIPYNEGHDPLFAGMILESGKYYKQDNVTYKCTRDSGIALVQDLSALVGHYVEVAL</sequence>
<gene>
    <name evidence="1" type="ORF">DW191_19245</name>
</gene>
<evidence type="ECO:0000313" key="2">
    <source>
        <dbReference type="Proteomes" id="UP000283732"/>
    </source>
</evidence>
<dbReference type="RefSeq" id="WP_122291636.1">
    <property type="nucleotide sequence ID" value="NZ_QRKC01000015.1"/>
</dbReference>
<dbReference type="Gene3D" id="2.10.10.90">
    <property type="match status" value="1"/>
</dbReference>
<dbReference type="Proteomes" id="UP000283732">
    <property type="component" value="Unassembled WGS sequence"/>
</dbReference>
<name>A0A3R6GM35_9BACT</name>